<evidence type="ECO:0000313" key="10">
    <source>
        <dbReference type="Proteomes" id="UP000050863"/>
    </source>
</evidence>
<dbReference type="PANTHER" id="PTHR31272">
    <property type="entry name" value="CYTOCHROME C-TYPE BIOGENESIS PROTEIN HI_1454-RELATED"/>
    <property type="match status" value="1"/>
</dbReference>
<evidence type="ECO:0000256" key="5">
    <source>
        <dbReference type="ARBA" id="ARBA00022989"/>
    </source>
</evidence>
<proteinExistence type="inferred from homology"/>
<keyword evidence="10" id="KW-1185">Reference proteome</keyword>
<comment type="caution">
    <text evidence="9">The sequence shown here is derived from an EMBL/GenBank/DDBJ whole genome shotgun (WGS) entry which is preliminary data.</text>
</comment>
<evidence type="ECO:0000256" key="3">
    <source>
        <dbReference type="ARBA" id="ARBA00022692"/>
    </source>
</evidence>
<feature type="transmembrane region" description="Helical" evidence="7">
    <location>
        <begin position="40"/>
        <end position="59"/>
    </location>
</feature>
<comment type="similarity">
    <text evidence="2">Belongs to the DsbD family.</text>
</comment>
<dbReference type="InterPro" id="IPR051790">
    <property type="entry name" value="Cytochrome_c-biogenesis_DsbD"/>
</dbReference>
<reference evidence="9 10" key="1">
    <citation type="submission" date="2014-03" db="EMBL/GenBank/DDBJ databases">
        <title>Bradyrhizobium valentinum sp. nov., isolated from effective nodules of Lupinus mariae-josephae, a lupine endemic of basic-lime soils in Eastern Spain.</title>
        <authorList>
            <person name="Duran D."/>
            <person name="Rey L."/>
            <person name="Navarro A."/>
            <person name="Busquets A."/>
            <person name="Imperial J."/>
            <person name="Ruiz-Argueso T."/>
        </authorList>
    </citation>
    <scope>NUCLEOTIDE SEQUENCE [LARGE SCALE GENOMIC DNA]</scope>
    <source>
        <strain evidence="9 10">PAC68</strain>
    </source>
</reference>
<sequence length="233" mass="24306">MIEIALALAAGSLTAAAPCILPLLPVLLGASIGKQDGWRPLFLVAGFITAFSGFAILFGSFSTVLGLSHDTLRKVSVILLGSFGVLLLWPQPYEWLIARSNGLLSFADSVVTSAGSGNAGGLVVGLALGVLWTPCAGPVLGSILTLIATSENLTRAALLLVAYAIGAGIPILLIAYGGQYATTQVRKLAPYTVALQRTFGVAVLLVAWAFYTQYDSILAVWLSELYPNLQLGL</sequence>
<feature type="transmembrane region" description="Helical" evidence="7">
    <location>
        <begin position="188"/>
        <end position="211"/>
    </location>
</feature>
<keyword evidence="6 7" id="KW-0472">Membrane</keyword>
<feature type="transmembrane region" description="Helical" evidence="7">
    <location>
        <begin position="156"/>
        <end position="176"/>
    </location>
</feature>
<keyword evidence="5 7" id="KW-1133">Transmembrane helix</keyword>
<organism evidence="9 10">
    <name type="scientific">Bradyrhizobium jicamae</name>
    <dbReference type="NCBI Taxonomy" id="280332"/>
    <lineage>
        <taxon>Bacteria</taxon>
        <taxon>Pseudomonadati</taxon>
        <taxon>Pseudomonadota</taxon>
        <taxon>Alphaproteobacteria</taxon>
        <taxon>Hyphomicrobiales</taxon>
        <taxon>Nitrobacteraceae</taxon>
        <taxon>Bradyrhizobium</taxon>
    </lineage>
</organism>
<evidence type="ECO:0000256" key="1">
    <source>
        <dbReference type="ARBA" id="ARBA00004141"/>
    </source>
</evidence>
<dbReference type="GO" id="GO:0016020">
    <property type="term" value="C:membrane"/>
    <property type="evidence" value="ECO:0007669"/>
    <property type="project" value="UniProtKB-SubCell"/>
</dbReference>
<dbReference type="GO" id="GO:0017004">
    <property type="term" value="P:cytochrome complex assembly"/>
    <property type="evidence" value="ECO:0007669"/>
    <property type="project" value="UniProtKB-KW"/>
</dbReference>
<dbReference type="RefSeq" id="WP_057836222.1">
    <property type="nucleotide sequence ID" value="NZ_LLXZ01000101.1"/>
</dbReference>
<feature type="transmembrane region" description="Helical" evidence="7">
    <location>
        <begin position="71"/>
        <end position="89"/>
    </location>
</feature>
<dbReference type="STRING" id="280332.CQ12_27740"/>
<dbReference type="OrthoDB" id="9811352at2"/>
<protein>
    <submittedName>
        <fullName evidence="9">Cytochrome C biogenesis protein</fullName>
    </submittedName>
</protein>
<keyword evidence="3 7" id="KW-0812">Transmembrane</keyword>
<comment type="subcellular location">
    <subcellularLocation>
        <location evidence="1">Membrane</location>
        <topology evidence="1">Multi-pass membrane protein</topology>
    </subcellularLocation>
</comment>
<keyword evidence="4" id="KW-0201">Cytochrome c-type biogenesis</keyword>
<feature type="domain" description="Cytochrome C biogenesis protein transmembrane" evidence="8">
    <location>
        <begin position="4"/>
        <end position="210"/>
    </location>
</feature>
<dbReference type="Proteomes" id="UP000050863">
    <property type="component" value="Unassembled WGS sequence"/>
</dbReference>
<evidence type="ECO:0000256" key="7">
    <source>
        <dbReference type="SAM" id="Phobius"/>
    </source>
</evidence>
<feature type="transmembrane region" description="Helical" evidence="7">
    <location>
        <begin position="122"/>
        <end position="144"/>
    </location>
</feature>
<accession>A0A0R3LIL2</accession>
<gene>
    <name evidence="9" type="ORF">CQ12_27740</name>
</gene>
<dbReference type="PANTHER" id="PTHR31272:SF9">
    <property type="entry name" value="BLL1027 PROTEIN"/>
    <property type="match status" value="1"/>
</dbReference>
<evidence type="ECO:0000259" key="8">
    <source>
        <dbReference type="Pfam" id="PF02683"/>
    </source>
</evidence>
<dbReference type="AlphaFoldDB" id="A0A0R3LIL2"/>
<evidence type="ECO:0000313" key="9">
    <source>
        <dbReference type="EMBL" id="KRR07626.1"/>
    </source>
</evidence>
<dbReference type="Pfam" id="PF02683">
    <property type="entry name" value="DsbD_TM"/>
    <property type="match status" value="1"/>
</dbReference>
<evidence type="ECO:0000256" key="6">
    <source>
        <dbReference type="ARBA" id="ARBA00023136"/>
    </source>
</evidence>
<evidence type="ECO:0000256" key="4">
    <source>
        <dbReference type="ARBA" id="ARBA00022748"/>
    </source>
</evidence>
<dbReference type="InterPro" id="IPR003834">
    <property type="entry name" value="Cyt_c_assmbl_TM_dom"/>
</dbReference>
<evidence type="ECO:0000256" key="2">
    <source>
        <dbReference type="ARBA" id="ARBA00006143"/>
    </source>
</evidence>
<name>A0A0R3LIL2_9BRAD</name>
<dbReference type="EMBL" id="LLXZ01000101">
    <property type="protein sequence ID" value="KRR07626.1"/>
    <property type="molecule type" value="Genomic_DNA"/>
</dbReference>